<dbReference type="AlphaFoldDB" id="A0A4R5UHM0"/>
<dbReference type="Gene3D" id="3.90.190.10">
    <property type="entry name" value="Protein tyrosine phosphatase superfamily"/>
    <property type="match status" value="1"/>
</dbReference>
<dbReference type="PANTHER" id="PTHR31126">
    <property type="entry name" value="TYROSINE-PROTEIN PHOSPHATASE"/>
    <property type="match status" value="1"/>
</dbReference>
<name>A0A4R5UHM0_9HYPH</name>
<reference evidence="3 4" key="1">
    <citation type="submission" date="2019-03" db="EMBL/GenBank/DDBJ databases">
        <title>Rhizobium sp. nov., an bacterium isolated from biocrust in Mu Us Desert.</title>
        <authorList>
            <person name="Lixiong L."/>
        </authorList>
    </citation>
    <scope>NUCLEOTIDE SEQUENCE [LARGE SCALE GENOMIC DNA]</scope>
    <source>
        <strain evidence="3 4">SPY-1</strain>
    </source>
</reference>
<dbReference type="InterPro" id="IPR026893">
    <property type="entry name" value="Tyr/Ser_Pase_IphP-type"/>
</dbReference>
<dbReference type="InterPro" id="IPR029021">
    <property type="entry name" value="Prot-tyrosine_phosphatase-like"/>
</dbReference>
<accession>A0A4R5UHM0</accession>
<organism evidence="3 4">
    <name type="scientific">Rhizobium deserti</name>
    <dbReference type="NCBI Taxonomy" id="2547961"/>
    <lineage>
        <taxon>Bacteria</taxon>
        <taxon>Pseudomonadati</taxon>
        <taxon>Pseudomonadota</taxon>
        <taxon>Alphaproteobacteria</taxon>
        <taxon>Hyphomicrobiales</taxon>
        <taxon>Rhizobiaceae</taxon>
        <taxon>Rhizobium/Agrobacterium group</taxon>
        <taxon>Rhizobium</taxon>
    </lineage>
</organism>
<dbReference type="InterPro" id="IPR016130">
    <property type="entry name" value="Tyr_Pase_AS"/>
</dbReference>
<feature type="domain" description="Tyrosine specific protein phosphatases" evidence="2">
    <location>
        <begin position="90"/>
        <end position="138"/>
    </location>
</feature>
<evidence type="ECO:0000313" key="4">
    <source>
        <dbReference type="Proteomes" id="UP000295238"/>
    </source>
</evidence>
<dbReference type="SUPFAM" id="SSF52799">
    <property type="entry name" value="(Phosphotyrosine protein) phosphatases II"/>
    <property type="match status" value="1"/>
</dbReference>
<comment type="similarity">
    <text evidence="1">Belongs to the protein-tyrosine phosphatase family.</text>
</comment>
<protein>
    <submittedName>
        <fullName evidence="3">Protein tyrosine phosphatase</fullName>
    </submittedName>
</protein>
<comment type="caution">
    <text evidence="3">The sequence shown here is derived from an EMBL/GenBank/DDBJ whole genome shotgun (WGS) entry which is preliminary data.</text>
</comment>
<dbReference type="PROSITE" id="PS00383">
    <property type="entry name" value="TYR_PHOSPHATASE_1"/>
    <property type="match status" value="1"/>
</dbReference>
<evidence type="ECO:0000313" key="3">
    <source>
        <dbReference type="EMBL" id="TDK35470.1"/>
    </source>
</evidence>
<proteinExistence type="inferred from homology"/>
<dbReference type="RefSeq" id="WP_133316891.1">
    <property type="nucleotide sequence ID" value="NZ_SMTL01000003.1"/>
</dbReference>
<keyword evidence="4" id="KW-1185">Reference proteome</keyword>
<gene>
    <name evidence="3" type="ORF">E2F50_14625</name>
</gene>
<dbReference type="Pfam" id="PF13350">
    <property type="entry name" value="Y_phosphatase3"/>
    <property type="match status" value="1"/>
</dbReference>
<dbReference type="Proteomes" id="UP000295238">
    <property type="component" value="Unassembled WGS sequence"/>
</dbReference>
<dbReference type="EMBL" id="SMTL01000003">
    <property type="protein sequence ID" value="TDK35470.1"/>
    <property type="molecule type" value="Genomic_DNA"/>
</dbReference>
<dbReference type="OrthoDB" id="9814896at2"/>
<evidence type="ECO:0000256" key="1">
    <source>
        <dbReference type="ARBA" id="ARBA00009580"/>
    </source>
</evidence>
<evidence type="ECO:0000259" key="2">
    <source>
        <dbReference type="PROSITE" id="PS50056"/>
    </source>
</evidence>
<sequence length="189" mass="21346">MHKIWKQSATLLGVSILAMAAYLGLLQINGNFHEVLPGELYRSAQPTPHQLADYIERYGIKTVINLRGPSQRAWYKDEVATAERLAAQHVDFQMSVRRQLTPEESQRLIALMRDAPKPILIHCLAGADRTGLASVIYLQQIAHIDEDTAEWQLSPIYGHLNLPFLKAYAMDETWEGLEQLLGIESRDLG</sequence>
<dbReference type="InterPro" id="IPR000387">
    <property type="entry name" value="Tyr_Pase_dom"/>
</dbReference>
<dbReference type="GO" id="GO:0004721">
    <property type="term" value="F:phosphoprotein phosphatase activity"/>
    <property type="evidence" value="ECO:0007669"/>
    <property type="project" value="InterPro"/>
</dbReference>
<dbReference type="CDD" id="cd14529">
    <property type="entry name" value="TpbA-like"/>
    <property type="match status" value="1"/>
</dbReference>
<dbReference type="PROSITE" id="PS50056">
    <property type="entry name" value="TYR_PHOSPHATASE_2"/>
    <property type="match status" value="1"/>
</dbReference>
<dbReference type="PANTHER" id="PTHR31126:SF72">
    <property type="entry name" value="DUAL SPECIFICITY PROTEIN PHOSPHATASE TPBA"/>
    <property type="match status" value="1"/>
</dbReference>